<evidence type="ECO:0000313" key="2">
    <source>
        <dbReference type="Proteomes" id="UP000259211"/>
    </source>
</evidence>
<organism evidence="1 2">
    <name type="scientific">Cutibacterium avidum</name>
    <dbReference type="NCBI Taxonomy" id="33010"/>
    <lineage>
        <taxon>Bacteria</taxon>
        <taxon>Bacillati</taxon>
        <taxon>Actinomycetota</taxon>
        <taxon>Actinomycetes</taxon>
        <taxon>Propionibacteriales</taxon>
        <taxon>Propionibacteriaceae</taxon>
        <taxon>Cutibacterium</taxon>
    </lineage>
</organism>
<dbReference type="InterPro" id="IPR015424">
    <property type="entry name" value="PyrdxlP-dep_Trfase"/>
</dbReference>
<sequence>MCGDDMPVTTWVALGRQASAVAARWLRDGYCLGGAPFQWIPADTLVVPWFCCQTMVTPWQLEGYRVRRVEIGDDFLADADSVAATIASCRQRREHPVVLSCETFGIQPGSALTEVFEETRRNHIPVVVDRTHSFLGPSSSPADVDVVSTRKLLPLPETAWVKAAHDLSGLVGARDERDELLTAARRQFLARRGLAAFEAAEDLADECWAPVPPNDDARREFEACDLAGYARLVERTRDDVVAGLSGTGAIRVVNPGASCPVVFQHPDAGEIADRLRGVGVVGPLHWDRPRHLDVEWPDDLVSLPPVMDVNTIDRVIDVVTTVVDR</sequence>
<reference evidence="1 2" key="1">
    <citation type="submission" date="2017-07" db="EMBL/GenBank/DDBJ databases">
        <authorList>
            <person name="Sun Z.S."/>
            <person name="Albrecht U."/>
            <person name="Echele G."/>
            <person name="Lee C.C."/>
        </authorList>
    </citation>
    <scope>NUCLEOTIDE SEQUENCE [LARGE SCALE GENOMIC DNA]</scope>
    <source>
        <strain evidence="1 2">P16-029</strain>
    </source>
</reference>
<dbReference type="InterPro" id="IPR015421">
    <property type="entry name" value="PyrdxlP-dep_Trfase_major"/>
</dbReference>
<evidence type="ECO:0008006" key="3">
    <source>
        <dbReference type="Google" id="ProtNLM"/>
    </source>
</evidence>
<dbReference type="AlphaFoldDB" id="A0A3E2DC21"/>
<accession>A0A3E2DC21</accession>
<proteinExistence type="predicted"/>
<protein>
    <recommendedName>
        <fullName evidence="3">DegT/DnrJ/EryC1/StrS aminotransferase</fullName>
    </recommendedName>
</protein>
<dbReference type="SUPFAM" id="SSF53383">
    <property type="entry name" value="PLP-dependent transferases"/>
    <property type="match status" value="1"/>
</dbReference>
<dbReference type="EMBL" id="NOWI01000009">
    <property type="protein sequence ID" value="RFT42950.1"/>
    <property type="molecule type" value="Genomic_DNA"/>
</dbReference>
<gene>
    <name evidence="1" type="ORF">CHT91_10385</name>
</gene>
<comment type="caution">
    <text evidence="1">The sequence shown here is derived from an EMBL/GenBank/DDBJ whole genome shotgun (WGS) entry which is preliminary data.</text>
</comment>
<name>A0A3E2DC21_9ACTN</name>
<dbReference type="Gene3D" id="3.40.640.10">
    <property type="entry name" value="Type I PLP-dependent aspartate aminotransferase-like (Major domain)"/>
    <property type="match status" value="1"/>
</dbReference>
<evidence type="ECO:0000313" key="1">
    <source>
        <dbReference type="EMBL" id="RFT42950.1"/>
    </source>
</evidence>
<dbReference type="Proteomes" id="UP000259211">
    <property type="component" value="Unassembled WGS sequence"/>
</dbReference>